<comment type="caution">
    <text evidence="5">The sequence shown here is derived from an EMBL/GenBank/DDBJ whole genome shotgun (WGS) entry which is preliminary data.</text>
</comment>
<dbReference type="SUPFAM" id="SSF51182">
    <property type="entry name" value="RmlC-like cupins"/>
    <property type="match status" value="1"/>
</dbReference>
<dbReference type="eggNOG" id="COG2207">
    <property type="taxonomic scope" value="Bacteria"/>
</dbReference>
<dbReference type="PANTHER" id="PTHR43280">
    <property type="entry name" value="ARAC-FAMILY TRANSCRIPTIONAL REGULATOR"/>
    <property type="match status" value="1"/>
</dbReference>
<dbReference type="STRING" id="1195236.CTER_4284"/>
<feature type="domain" description="HTH araC/xylS-type" evidence="4">
    <location>
        <begin position="156"/>
        <end position="254"/>
    </location>
</feature>
<keyword evidence="2" id="KW-0238">DNA-binding</keyword>
<dbReference type="SUPFAM" id="SSF46689">
    <property type="entry name" value="Homeodomain-like"/>
    <property type="match status" value="2"/>
</dbReference>
<keyword evidence="3" id="KW-0804">Transcription</keyword>
<dbReference type="InterPro" id="IPR018062">
    <property type="entry name" value="HTH_AraC-typ_CS"/>
</dbReference>
<dbReference type="Gene3D" id="1.10.10.60">
    <property type="entry name" value="Homeodomain-like"/>
    <property type="match status" value="2"/>
</dbReference>
<accession>S0FLN6</accession>
<dbReference type="Pfam" id="PF12833">
    <property type="entry name" value="HTH_18"/>
    <property type="match status" value="1"/>
</dbReference>
<sequence length="259" mass="29816">MLHYHDCIEICYIKQGTGTYLIDGNEYSFAAGDIFVIGSNEIHLAYNDRDVIMLVVLFMPALLYNGAGYSFEMDYINTFQEARRMLFHRISPSFSHYEAILDALVEIMHENTGKTPGYELMVKAALLKMTVNIKRCFNIELKSGLHNNMKNYDFFIPVFEYIKENYSGKIKIEELARLVNMSSSNFNLVFKKSTGSTPTEYINKFRIVKASQMLLETDGKIIDIAAEAGFLSLPHFISCFKKYTGKLPKDFRSIREYIN</sequence>
<dbReference type="Gene3D" id="2.60.120.10">
    <property type="entry name" value="Jelly Rolls"/>
    <property type="match status" value="1"/>
</dbReference>
<dbReference type="PROSITE" id="PS01124">
    <property type="entry name" value="HTH_ARAC_FAMILY_2"/>
    <property type="match status" value="1"/>
</dbReference>
<dbReference type="InterPro" id="IPR011051">
    <property type="entry name" value="RmlC_Cupin_sf"/>
</dbReference>
<dbReference type="PATRIC" id="fig|1195236.3.peg.4462"/>
<gene>
    <name evidence="5" type="ORF">CTER_4284</name>
</gene>
<evidence type="ECO:0000313" key="5">
    <source>
        <dbReference type="EMBL" id="EMS70079.1"/>
    </source>
</evidence>
<name>S0FLN6_RUMCE</name>
<evidence type="ECO:0000256" key="2">
    <source>
        <dbReference type="ARBA" id="ARBA00023125"/>
    </source>
</evidence>
<dbReference type="EMBL" id="AORV01000060">
    <property type="protein sequence ID" value="EMS70079.1"/>
    <property type="molecule type" value="Genomic_DNA"/>
</dbReference>
<dbReference type="InterPro" id="IPR018060">
    <property type="entry name" value="HTH_AraC"/>
</dbReference>
<dbReference type="InterPro" id="IPR009057">
    <property type="entry name" value="Homeodomain-like_sf"/>
</dbReference>
<dbReference type="GO" id="GO:0043565">
    <property type="term" value="F:sequence-specific DNA binding"/>
    <property type="evidence" value="ECO:0007669"/>
    <property type="project" value="InterPro"/>
</dbReference>
<dbReference type="PROSITE" id="PS00041">
    <property type="entry name" value="HTH_ARAC_FAMILY_1"/>
    <property type="match status" value="1"/>
</dbReference>
<dbReference type="Proteomes" id="UP000014155">
    <property type="component" value="Unassembled WGS sequence"/>
</dbReference>
<keyword evidence="6" id="KW-1185">Reference proteome</keyword>
<reference evidence="5 6" key="1">
    <citation type="journal article" date="2013" name="Genome Announc.">
        <title>Draft Genome Sequence of the Cellulolytic, Mesophilic, Anaerobic Bacterium Clostridium termitidis Strain CT1112 (DSM 5398).</title>
        <authorList>
            <person name="Lal S."/>
            <person name="Ramachandran U."/>
            <person name="Zhang X."/>
            <person name="Munir R."/>
            <person name="Sparling R."/>
            <person name="Levin D.B."/>
        </authorList>
    </citation>
    <scope>NUCLEOTIDE SEQUENCE [LARGE SCALE GENOMIC DNA]</scope>
    <source>
        <strain evidence="5 6">CT1112</strain>
    </source>
</reference>
<evidence type="ECO:0000313" key="6">
    <source>
        <dbReference type="Proteomes" id="UP000014155"/>
    </source>
</evidence>
<dbReference type="GO" id="GO:0003700">
    <property type="term" value="F:DNA-binding transcription factor activity"/>
    <property type="evidence" value="ECO:0007669"/>
    <property type="project" value="InterPro"/>
</dbReference>
<protein>
    <submittedName>
        <fullName evidence="5">AraC family transcriptional regulator</fullName>
    </submittedName>
</protein>
<dbReference type="SMART" id="SM00342">
    <property type="entry name" value="HTH_ARAC"/>
    <property type="match status" value="1"/>
</dbReference>
<dbReference type="AlphaFoldDB" id="S0FLN6"/>
<evidence type="ECO:0000256" key="3">
    <source>
        <dbReference type="ARBA" id="ARBA00023163"/>
    </source>
</evidence>
<dbReference type="InterPro" id="IPR003313">
    <property type="entry name" value="AraC-bd"/>
</dbReference>
<evidence type="ECO:0000259" key="4">
    <source>
        <dbReference type="PROSITE" id="PS01124"/>
    </source>
</evidence>
<proteinExistence type="predicted"/>
<keyword evidence="1" id="KW-0805">Transcription regulation</keyword>
<dbReference type="Pfam" id="PF02311">
    <property type="entry name" value="AraC_binding"/>
    <property type="match status" value="1"/>
</dbReference>
<dbReference type="InterPro" id="IPR014710">
    <property type="entry name" value="RmlC-like_jellyroll"/>
</dbReference>
<organism evidence="5 6">
    <name type="scientific">Ruminiclostridium cellobioparum subsp. termitidis CT1112</name>
    <dbReference type="NCBI Taxonomy" id="1195236"/>
    <lineage>
        <taxon>Bacteria</taxon>
        <taxon>Bacillati</taxon>
        <taxon>Bacillota</taxon>
        <taxon>Clostridia</taxon>
        <taxon>Eubacteriales</taxon>
        <taxon>Oscillospiraceae</taxon>
        <taxon>Ruminiclostridium</taxon>
    </lineage>
</organism>
<evidence type="ECO:0000256" key="1">
    <source>
        <dbReference type="ARBA" id="ARBA00023015"/>
    </source>
</evidence>
<dbReference type="PANTHER" id="PTHR43280:SF34">
    <property type="entry name" value="ARAC-FAMILY TRANSCRIPTIONAL REGULATOR"/>
    <property type="match status" value="1"/>
</dbReference>